<name>A0ABV9P9B3_9FLAO</name>
<keyword evidence="10" id="KW-1185">Reference proteome</keyword>
<sequence>MIQKTIDKYLSIKVQKIEFDLQGKIILSDDVLFSTKKANSIYEIHPFFEIIDQIIQEKNKEENFKIILLELDKKTIIVDIIVYSGSKKQNPFLLIFDRSEYYKEIQQVTQDKNELFISNFQQNENNKKLNEEKSVKNKFLASISHDLRTPITGVLGLLELFKKENLSYEQKELLTTITSSVTHMDRLVGDVFDLSKIEYGEFKIENNSFDLDEIIKNIERVYLEKFILKNIEFEVIKSSNVPNKLIGDYNRVVQIITNLIDNAYKYTSEGKVVFEISTDYRRAKKVRLKFSIKDTGIGFEKTSKNQFESFKKLHNENIEGSGLGLAIVIKLIELMNGSFSFDSKIGEGSVFEITLPFEANIESKKTKTVVKKFTKIDIKKKFNVLIVDDNEINQLVLMKLLVNHGGFYMDIANNGEQAIEMCNKENYHLIFMDLHMPKMNGFEAIEFITNNSNLSTTKIIALSAYDIKKDKEMGKTLKVNDYIMKPFSSEELFTSIYKVLKIKKEQ</sequence>
<accession>A0ABV9P9B3</accession>
<dbReference type="SMART" id="SM00387">
    <property type="entry name" value="HATPase_c"/>
    <property type="match status" value="1"/>
</dbReference>
<keyword evidence="3 6" id="KW-0597">Phosphoprotein</keyword>
<evidence type="ECO:0000259" key="7">
    <source>
        <dbReference type="PROSITE" id="PS50109"/>
    </source>
</evidence>
<keyword evidence="4" id="KW-0808">Transferase</keyword>
<protein>
    <recommendedName>
        <fullName evidence="2">histidine kinase</fullName>
        <ecNumber evidence="2">2.7.13.3</ecNumber>
    </recommendedName>
</protein>
<dbReference type="GO" id="GO:0016301">
    <property type="term" value="F:kinase activity"/>
    <property type="evidence" value="ECO:0007669"/>
    <property type="project" value="UniProtKB-KW"/>
</dbReference>
<dbReference type="PROSITE" id="PS50110">
    <property type="entry name" value="RESPONSE_REGULATORY"/>
    <property type="match status" value="1"/>
</dbReference>
<dbReference type="PRINTS" id="PR00344">
    <property type="entry name" value="BCTRLSENSOR"/>
</dbReference>
<dbReference type="PANTHER" id="PTHR43047">
    <property type="entry name" value="TWO-COMPONENT HISTIDINE PROTEIN KINASE"/>
    <property type="match status" value="1"/>
</dbReference>
<dbReference type="Gene3D" id="1.10.287.130">
    <property type="match status" value="1"/>
</dbReference>
<dbReference type="RefSeq" id="WP_379743575.1">
    <property type="nucleotide sequence ID" value="NZ_JBHSGW010000028.1"/>
</dbReference>
<dbReference type="Pfam" id="PF00072">
    <property type="entry name" value="Response_reg"/>
    <property type="match status" value="1"/>
</dbReference>
<dbReference type="SUPFAM" id="SSF47384">
    <property type="entry name" value="Homodimeric domain of signal transducing histidine kinase"/>
    <property type="match status" value="1"/>
</dbReference>
<gene>
    <name evidence="9" type="ORF">ACFO3U_13590</name>
</gene>
<dbReference type="SMART" id="SM00448">
    <property type="entry name" value="REC"/>
    <property type="match status" value="1"/>
</dbReference>
<evidence type="ECO:0000313" key="10">
    <source>
        <dbReference type="Proteomes" id="UP001595885"/>
    </source>
</evidence>
<evidence type="ECO:0000256" key="2">
    <source>
        <dbReference type="ARBA" id="ARBA00012438"/>
    </source>
</evidence>
<dbReference type="InterPro" id="IPR004358">
    <property type="entry name" value="Sig_transdc_His_kin-like_C"/>
</dbReference>
<dbReference type="Gene3D" id="3.30.565.10">
    <property type="entry name" value="Histidine kinase-like ATPase, C-terminal domain"/>
    <property type="match status" value="1"/>
</dbReference>
<feature type="modified residue" description="4-aspartylphosphate" evidence="6">
    <location>
        <position position="433"/>
    </location>
</feature>
<dbReference type="PROSITE" id="PS50109">
    <property type="entry name" value="HIS_KIN"/>
    <property type="match status" value="1"/>
</dbReference>
<dbReference type="InterPro" id="IPR003594">
    <property type="entry name" value="HATPase_dom"/>
</dbReference>
<evidence type="ECO:0000256" key="5">
    <source>
        <dbReference type="ARBA" id="ARBA00022777"/>
    </source>
</evidence>
<proteinExistence type="predicted"/>
<dbReference type="EC" id="2.7.13.3" evidence="2"/>
<dbReference type="CDD" id="cd17546">
    <property type="entry name" value="REC_hyHK_CKI1_RcsC-like"/>
    <property type="match status" value="1"/>
</dbReference>
<feature type="domain" description="Response regulatory" evidence="8">
    <location>
        <begin position="383"/>
        <end position="500"/>
    </location>
</feature>
<evidence type="ECO:0000256" key="1">
    <source>
        <dbReference type="ARBA" id="ARBA00000085"/>
    </source>
</evidence>
<evidence type="ECO:0000256" key="3">
    <source>
        <dbReference type="ARBA" id="ARBA00022553"/>
    </source>
</evidence>
<evidence type="ECO:0000259" key="8">
    <source>
        <dbReference type="PROSITE" id="PS50110"/>
    </source>
</evidence>
<dbReference type="InterPro" id="IPR001789">
    <property type="entry name" value="Sig_transdc_resp-reg_receiver"/>
</dbReference>
<dbReference type="Proteomes" id="UP001595885">
    <property type="component" value="Unassembled WGS sequence"/>
</dbReference>
<feature type="domain" description="Histidine kinase" evidence="7">
    <location>
        <begin position="142"/>
        <end position="359"/>
    </location>
</feature>
<comment type="caution">
    <text evidence="9">The sequence shown here is derived from an EMBL/GenBank/DDBJ whole genome shotgun (WGS) entry which is preliminary data.</text>
</comment>
<comment type="catalytic activity">
    <reaction evidence="1">
        <text>ATP + protein L-histidine = ADP + protein N-phospho-L-histidine.</text>
        <dbReference type="EC" id="2.7.13.3"/>
    </reaction>
</comment>
<dbReference type="SMART" id="SM00388">
    <property type="entry name" value="HisKA"/>
    <property type="match status" value="1"/>
</dbReference>
<dbReference type="InterPro" id="IPR003661">
    <property type="entry name" value="HisK_dim/P_dom"/>
</dbReference>
<dbReference type="InterPro" id="IPR036890">
    <property type="entry name" value="HATPase_C_sf"/>
</dbReference>
<dbReference type="InterPro" id="IPR011006">
    <property type="entry name" value="CheY-like_superfamily"/>
</dbReference>
<reference evidence="10" key="1">
    <citation type="journal article" date="2019" name="Int. J. Syst. Evol. Microbiol.">
        <title>The Global Catalogue of Microorganisms (GCM) 10K type strain sequencing project: providing services to taxonomists for standard genome sequencing and annotation.</title>
        <authorList>
            <consortium name="The Broad Institute Genomics Platform"/>
            <consortium name="The Broad Institute Genome Sequencing Center for Infectious Disease"/>
            <person name="Wu L."/>
            <person name="Ma J."/>
        </authorList>
    </citation>
    <scope>NUCLEOTIDE SEQUENCE [LARGE SCALE GENOMIC DNA]</scope>
    <source>
        <strain evidence="10">CCUG 50349</strain>
    </source>
</reference>
<organism evidence="9 10">
    <name type="scientific">Flavobacterium ponti</name>
    <dbReference type="NCBI Taxonomy" id="665133"/>
    <lineage>
        <taxon>Bacteria</taxon>
        <taxon>Pseudomonadati</taxon>
        <taxon>Bacteroidota</taxon>
        <taxon>Flavobacteriia</taxon>
        <taxon>Flavobacteriales</taxon>
        <taxon>Flavobacteriaceae</taxon>
        <taxon>Flavobacterium</taxon>
    </lineage>
</organism>
<dbReference type="Pfam" id="PF02518">
    <property type="entry name" value="HATPase_c"/>
    <property type="match status" value="1"/>
</dbReference>
<dbReference type="Pfam" id="PF00512">
    <property type="entry name" value="HisKA"/>
    <property type="match status" value="1"/>
</dbReference>
<keyword evidence="5 9" id="KW-0418">Kinase</keyword>
<dbReference type="SUPFAM" id="SSF52172">
    <property type="entry name" value="CheY-like"/>
    <property type="match status" value="1"/>
</dbReference>
<dbReference type="EMBL" id="JBHSGW010000028">
    <property type="protein sequence ID" value="MFC4741030.1"/>
    <property type="molecule type" value="Genomic_DNA"/>
</dbReference>
<dbReference type="SUPFAM" id="SSF55874">
    <property type="entry name" value="ATPase domain of HSP90 chaperone/DNA topoisomerase II/histidine kinase"/>
    <property type="match status" value="1"/>
</dbReference>
<dbReference type="Gene3D" id="3.40.50.2300">
    <property type="match status" value="1"/>
</dbReference>
<dbReference type="InterPro" id="IPR036097">
    <property type="entry name" value="HisK_dim/P_sf"/>
</dbReference>
<evidence type="ECO:0000256" key="4">
    <source>
        <dbReference type="ARBA" id="ARBA00022679"/>
    </source>
</evidence>
<evidence type="ECO:0000256" key="6">
    <source>
        <dbReference type="PROSITE-ProRule" id="PRU00169"/>
    </source>
</evidence>
<dbReference type="CDD" id="cd00082">
    <property type="entry name" value="HisKA"/>
    <property type="match status" value="1"/>
</dbReference>
<dbReference type="InterPro" id="IPR005467">
    <property type="entry name" value="His_kinase_dom"/>
</dbReference>
<evidence type="ECO:0000313" key="9">
    <source>
        <dbReference type="EMBL" id="MFC4741030.1"/>
    </source>
</evidence>